<dbReference type="EMBL" id="WTPW01000363">
    <property type="protein sequence ID" value="KAF0519601.1"/>
    <property type="molecule type" value="Genomic_DNA"/>
</dbReference>
<feature type="region of interest" description="Disordered" evidence="1">
    <location>
        <begin position="93"/>
        <end position="129"/>
    </location>
</feature>
<evidence type="ECO:0000313" key="4">
    <source>
        <dbReference type="EMBL" id="KAF0519601.1"/>
    </source>
</evidence>
<comment type="caution">
    <text evidence="4">The sequence shown here is derived from an EMBL/GenBank/DDBJ whole genome shotgun (WGS) entry which is preliminary data.</text>
</comment>
<evidence type="ECO:0000256" key="1">
    <source>
        <dbReference type="SAM" id="MobiDB-lite"/>
    </source>
</evidence>
<sequence length="197" mass="21340">MMQSFYYIIMFLAIISIVSVESCDYNTTCKCPTGLTQGTYCGGDIGCNNTHAYECSPTGNTCDYDYRVSCDQCGALECPKSVVSASTSSISLKPTTSQIQNPPKPTSVKTSSTDRPTSTKYKTPATTPFEDQTPPQIYLFIGIGSGIGGIILAGSLIFIGIFFYKRNKLRPIPTPGNADNRKKLKPIPTPGSMRDEL</sequence>
<feature type="signal peptide" evidence="3">
    <location>
        <begin position="1"/>
        <end position="20"/>
    </location>
</feature>
<dbReference type="OrthoDB" id="2443686at2759"/>
<name>A0A8H4APC4_GIGMA</name>
<reference evidence="4 5" key="1">
    <citation type="journal article" date="2019" name="Environ. Microbiol.">
        <title>At the nexus of three kingdoms: the genome of the mycorrhizal fungus Gigaspora margarita provides insights into plant, endobacterial and fungal interactions.</title>
        <authorList>
            <person name="Venice F."/>
            <person name="Ghignone S."/>
            <person name="Salvioli di Fossalunga A."/>
            <person name="Amselem J."/>
            <person name="Novero M."/>
            <person name="Xianan X."/>
            <person name="Sedzielewska Toro K."/>
            <person name="Morin E."/>
            <person name="Lipzen A."/>
            <person name="Grigoriev I.V."/>
            <person name="Henrissat B."/>
            <person name="Martin F.M."/>
            <person name="Bonfante P."/>
        </authorList>
    </citation>
    <scope>NUCLEOTIDE SEQUENCE [LARGE SCALE GENOMIC DNA]</scope>
    <source>
        <strain evidence="4 5">BEG34</strain>
    </source>
</reference>
<keyword evidence="2" id="KW-0812">Transmembrane</keyword>
<organism evidence="4 5">
    <name type="scientific">Gigaspora margarita</name>
    <dbReference type="NCBI Taxonomy" id="4874"/>
    <lineage>
        <taxon>Eukaryota</taxon>
        <taxon>Fungi</taxon>
        <taxon>Fungi incertae sedis</taxon>
        <taxon>Mucoromycota</taxon>
        <taxon>Glomeromycotina</taxon>
        <taxon>Glomeromycetes</taxon>
        <taxon>Diversisporales</taxon>
        <taxon>Gigasporaceae</taxon>
        <taxon>Gigaspora</taxon>
    </lineage>
</organism>
<feature type="chain" id="PRO_5034661613" evidence="3">
    <location>
        <begin position="21"/>
        <end position="197"/>
    </location>
</feature>
<accession>A0A8H4APC4</accession>
<protein>
    <submittedName>
        <fullName evidence="4">Uncharacterized protein</fullName>
    </submittedName>
</protein>
<gene>
    <name evidence="4" type="ORF">F8M41_016600</name>
</gene>
<dbReference type="AlphaFoldDB" id="A0A8H4APC4"/>
<evidence type="ECO:0000313" key="5">
    <source>
        <dbReference type="Proteomes" id="UP000439903"/>
    </source>
</evidence>
<feature type="region of interest" description="Disordered" evidence="1">
    <location>
        <begin position="172"/>
        <end position="197"/>
    </location>
</feature>
<keyword evidence="5" id="KW-1185">Reference proteome</keyword>
<evidence type="ECO:0000256" key="3">
    <source>
        <dbReference type="SAM" id="SignalP"/>
    </source>
</evidence>
<keyword evidence="3" id="KW-0732">Signal</keyword>
<proteinExistence type="predicted"/>
<evidence type="ECO:0000256" key="2">
    <source>
        <dbReference type="SAM" id="Phobius"/>
    </source>
</evidence>
<keyword evidence="2" id="KW-0472">Membrane</keyword>
<feature type="transmembrane region" description="Helical" evidence="2">
    <location>
        <begin position="137"/>
        <end position="164"/>
    </location>
</feature>
<dbReference type="Proteomes" id="UP000439903">
    <property type="component" value="Unassembled WGS sequence"/>
</dbReference>
<keyword evidence="2" id="KW-1133">Transmembrane helix</keyword>